<accession>A0A4V6ILK0</accession>
<dbReference type="Proteomes" id="UP000507962">
    <property type="component" value="Unassembled WGS sequence"/>
</dbReference>
<dbReference type="RefSeq" id="WP_180141821.1">
    <property type="nucleotide sequence ID" value="NZ_CAADHO010000005.1"/>
</dbReference>
<proteinExistence type="predicted"/>
<evidence type="ECO:0000313" key="1">
    <source>
        <dbReference type="EMBL" id="VFQ45368.1"/>
    </source>
</evidence>
<protein>
    <submittedName>
        <fullName evidence="1">Uncharacterized protein</fullName>
    </submittedName>
</protein>
<dbReference type="AlphaFoldDB" id="A0A4V6ILK0"/>
<organism evidence="1 2">
    <name type="scientific">Desulfoluna butyratoxydans</name>
    <dbReference type="NCBI Taxonomy" id="231438"/>
    <lineage>
        <taxon>Bacteria</taxon>
        <taxon>Pseudomonadati</taxon>
        <taxon>Thermodesulfobacteriota</taxon>
        <taxon>Desulfobacteria</taxon>
        <taxon>Desulfobacterales</taxon>
        <taxon>Desulfolunaceae</taxon>
        <taxon>Desulfoluna</taxon>
    </lineage>
</organism>
<gene>
    <name evidence="1" type="ORF">MSL71_30250</name>
</gene>
<sequence length="289" mass="31575">MKTLFLLEGEHPYFGKGGGAGVCFVPTRSCRYIADKAGLRFFPRESGLRVCFDPRDLPKLNAFTDDTVEPLELTILVRPAGEDFWNYTAFPEVPDGWFLMGANTDGDLDPLLFTRSPASSESLAEGAALTADGTCSGAELATTPAGLVHLACRGEKGREALQGALEGSPQACRFVFKNRKTFWRYFIPCDGNPEDLRIDDRSGSVSFGLAGGLRTRGHPYYARFVSDRPLGLHRQGEARFQLTCTGGGRSRTLVKALPNAPSDPLHCMALDSGKVYVSDIFVNNYVYGR</sequence>
<dbReference type="EMBL" id="CAADHO010000005">
    <property type="protein sequence ID" value="VFQ45368.1"/>
    <property type="molecule type" value="Genomic_DNA"/>
</dbReference>
<keyword evidence="2" id="KW-1185">Reference proteome</keyword>
<name>A0A4V6ILK0_9BACT</name>
<evidence type="ECO:0000313" key="2">
    <source>
        <dbReference type="Proteomes" id="UP000507962"/>
    </source>
</evidence>
<reference evidence="1 2" key="1">
    <citation type="submission" date="2019-03" db="EMBL/GenBank/DDBJ databases">
        <authorList>
            <person name="Nijsse B."/>
        </authorList>
    </citation>
    <scope>NUCLEOTIDE SEQUENCE [LARGE SCALE GENOMIC DNA]</scope>
    <source>
        <strain evidence="1">Desulfoluna butyratoxydans MSL71</strain>
    </source>
</reference>